<dbReference type="Proteomes" id="UP000225821">
    <property type="component" value="Segment"/>
</dbReference>
<dbReference type="EMBL" id="KU873925">
    <property type="protein sequence ID" value="AND75123.1"/>
    <property type="molecule type" value="Genomic_DNA"/>
</dbReference>
<keyword evidence="2" id="KW-1185">Reference proteome</keyword>
<name>A0A1S5R478_9CAUD</name>
<protein>
    <submittedName>
        <fullName evidence="1">Uncharacterized protein</fullName>
    </submittedName>
</protein>
<organism evidence="1 2">
    <name type="scientific">Pseudomonas phage pf16</name>
    <dbReference type="NCBI Taxonomy" id="1815630"/>
    <lineage>
        <taxon>Viruses</taxon>
        <taxon>Duplodnaviria</taxon>
        <taxon>Heunggongvirae</taxon>
        <taxon>Uroviricota</taxon>
        <taxon>Caudoviricetes</taxon>
        <taxon>Chakrabartyvirus</taxon>
        <taxon>Chakrabartyvirus pf16</taxon>
    </lineage>
</organism>
<accession>A0A1S5R478</accession>
<reference evidence="1 2" key="1">
    <citation type="submission" date="2016-03" db="EMBL/GenBank/DDBJ databases">
        <title>Characterisation of pf16 and phiPMW: Two novel phages infecting Pseudomonas putida PpG1.</title>
        <authorList>
            <person name="Magill D.J."/>
            <person name="Krylov V.N."/>
            <person name="Shaburova O.V."/>
            <person name="Allen C.C.R."/>
            <person name="McGrath J.W."/>
            <person name="Quinn J.P."/>
            <person name="Kulakov L.A."/>
        </authorList>
    </citation>
    <scope>NUCLEOTIDE SEQUENCE [LARGE SCALE GENOMIC DNA]</scope>
</reference>
<sequence>MINNRNLPASDIFARVKDHPGTVDEKAQLLARYDRKDIRWLVDFAYNCDTTKLPVLPEFKRSNRPSGIDYMTILSAIPRIEAALKHKDNEAIWNKSMALVLENVTGGEADLLVALFSGKKFDGVSKAVLKRVYPQFFRESDTPAL</sequence>
<proteinExistence type="predicted"/>
<gene>
    <name evidence="1" type="ORF">pf16_200</name>
</gene>
<evidence type="ECO:0000313" key="2">
    <source>
        <dbReference type="Proteomes" id="UP000225821"/>
    </source>
</evidence>
<evidence type="ECO:0000313" key="1">
    <source>
        <dbReference type="EMBL" id="AND75123.1"/>
    </source>
</evidence>